<feature type="compositionally biased region" description="Low complexity" evidence="1">
    <location>
        <begin position="133"/>
        <end position="144"/>
    </location>
</feature>
<evidence type="ECO:0000256" key="1">
    <source>
        <dbReference type="SAM" id="MobiDB-lite"/>
    </source>
</evidence>
<sequence>MAPPAAAPFLAGAMVGAALTVACAAGIAALLAGTLWRRRRAAARELPTVVPVNKEAWRGGLEQLPVTPAKQGAWHGGLEQPTQPKEEEEARSPPLAVRPCRERRMLEDVDDIDDICSVSEASDASHSIRRLHSSSSYMSDVSDSGGRLLQKIGSFSEWGESPGRA</sequence>
<gene>
    <name evidence="3" type="ORF">ACAT0790_LOCUS32253</name>
</gene>
<dbReference type="EMBL" id="HBGE01053512">
    <property type="protein sequence ID" value="CAD9152011.1"/>
    <property type="molecule type" value="Transcribed_RNA"/>
</dbReference>
<evidence type="ECO:0000313" key="3">
    <source>
        <dbReference type="EMBL" id="CAD9152011.1"/>
    </source>
</evidence>
<organism evidence="3">
    <name type="scientific">Alexandrium catenella</name>
    <name type="common">Red tide dinoflagellate</name>
    <name type="synonym">Gonyaulax catenella</name>
    <dbReference type="NCBI Taxonomy" id="2925"/>
    <lineage>
        <taxon>Eukaryota</taxon>
        <taxon>Sar</taxon>
        <taxon>Alveolata</taxon>
        <taxon>Dinophyceae</taxon>
        <taxon>Gonyaulacales</taxon>
        <taxon>Pyrocystaceae</taxon>
        <taxon>Alexandrium</taxon>
    </lineage>
</organism>
<protein>
    <submittedName>
        <fullName evidence="3">Uncharacterized protein</fullName>
    </submittedName>
</protein>
<proteinExistence type="predicted"/>
<name>A0A7S1QZC1_ALECA</name>
<accession>A0A7S1QZC1</accession>
<keyword evidence="2" id="KW-1133">Transmembrane helix</keyword>
<reference evidence="3" key="1">
    <citation type="submission" date="2021-01" db="EMBL/GenBank/DDBJ databases">
        <authorList>
            <person name="Corre E."/>
            <person name="Pelletier E."/>
            <person name="Niang G."/>
            <person name="Scheremetjew M."/>
            <person name="Finn R."/>
            <person name="Kale V."/>
            <person name="Holt S."/>
            <person name="Cochrane G."/>
            <person name="Meng A."/>
            <person name="Brown T."/>
            <person name="Cohen L."/>
        </authorList>
    </citation>
    <scope>NUCLEOTIDE SEQUENCE</scope>
    <source>
        <strain evidence="3">OF101</strain>
    </source>
</reference>
<feature type="transmembrane region" description="Helical" evidence="2">
    <location>
        <begin position="6"/>
        <end position="36"/>
    </location>
</feature>
<feature type="region of interest" description="Disordered" evidence="1">
    <location>
        <begin position="120"/>
        <end position="145"/>
    </location>
</feature>
<evidence type="ECO:0000256" key="2">
    <source>
        <dbReference type="SAM" id="Phobius"/>
    </source>
</evidence>
<keyword evidence="2" id="KW-0472">Membrane</keyword>
<dbReference type="AlphaFoldDB" id="A0A7S1QZC1"/>
<feature type="region of interest" description="Disordered" evidence="1">
    <location>
        <begin position="61"/>
        <end position="103"/>
    </location>
</feature>
<keyword evidence="2" id="KW-0812">Transmembrane</keyword>